<keyword evidence="3" id="KW-1185">Reference proteome</keyword>
<name>C5LDJ3_PERM5</name>
<sequence length="90" mass="9494">VVVSPTLVKGICEVPADQEGYSAALEELSSKIAAFKADGGRLKSQITDVNSLPPISYDNEQCRTQGELGNRPGVQVHWPPGRAHGPLVAA</sequence>
<evidence type="ECO:0000256" key="1">
    <source>
        <dbReference type="SAM" id="MobiDB-lite"/>
    </source>
</evidence>
<evidence type="ECO:0000313" key="3">
    <source>
        <dbReference type="Proteomes" id="UP000007800"/>
    </source>
</evidence>
<feature type="region of interest" description="Disordered" evidence="1">
    <location>
        <begin position="68"/>
        <end position="90"/>
    </location>
</feature>
<gene>
    <name evidence="2" type="ORF">Pmar_PMAR018254</name>
</gene>
<dbReference type="InParanoid" id="C5LDJ3"/>
<dbReference type="AlphaFoldDB" id="C5LDJ3"/>
<protein>
    <submittedName>
        <fullName evidence="2">Uncharacterized protein</fullName>
    </submittedName>
</protein>
<dbReference type="OrthoDB" id="19482at2759"/>
<dbReference type="GeneID" id="9050764"/>
<dbReference type="Proteomes" id="UP000007800">
    <property type="component" value="Unassembled WGS sequence"/>
</dbReference>
<accession>C5LDJ3</accession>
<dbReference type="RefSeq" id="XP_002773384.1">
    <property type="nucleotide sequence ID" value="XM_002773338.1"/>
</dbReference>
<evidence type="ECO:0000313" key="2">
    <source>
        <dbReference type="EMBL" id="EER05200.1"/>
    </source>
</evidence>
<feature type="non-terminal residue" evidence="2">
    <location>
        <position position="1"/>
    </location>
</feature>
<reference evidence="2 3" key="1">
    <citation type="submission" date="2008-07" db="EMBL/GenBank/DDBJ databases">
        <authorList>
            <person name="El-Sayed N."/>
            <person name="Caler E."/>
            <person name="Inman J."/>
            <person name="Amedeo P."/>
            <person name="Hass B."/>
            <person name="Wortman J."/>
        </authorList>
    </citation>
    <scope>NUCLEOTIDE SEQUENCE [LARGE SCALE GENOMIC DNA]</scope>
    <source>
        <strain evidence="3">ATCC 50983 / TXsc</strain>
    </source>
</reference>
<organism evidence="3">
    <name type="scientific">Perkinsus marinus (strain ATCC 50983 / TXsc)</name>
    <dbReference type="NCBI Taxonomy" id="423536"/>
    <lineage>
        <taxon>Eukaryota</taxon>
        <taxon>Sar</taxon>
        <taxon>Alveolata</taxon>
        <taxon>Perkinsozoa</taxon>
        <taxon>Perkinsea</taxon>
        <taxon>Perkinsida</taxon>
        <taxon>Perkinsidae</taxon>
        <taxon>Perkinsus</taxon>
    </lineage>
</organism>
<dbReference type="EMBL" id="GG680978">
    <property type="protein sequence ID" value="EER05200.1"/>
    <property type="molecule type" value="Genomic_DNA"/>
</dbReference>
<proteinExistence type="predicted"/>